<gene>
    <name evidence="1" type="ORF">BDR25DRAFT_348246</name>
</gene>
<evidence type="ECO:0000313" key="2">
    <source>
        <dbReference type="Proteomes" id="UP000799755"/>
    </source>
</evidence>
<protein>
    <submittedName>
        <fullName evidence="1">Uncharacterized protein</fullName>
    </submittedName>
</protein>
<organism evidence="1 2">
    <name type="scientific">Lindgomyces ingoldianus</name>
    <dbReference type="NCBI Taxonomy" id="673940"/>
    <lineage>
        <taxon>Eukaryota</taxon>
        <taxon>Fungi</taxon>
        <taxon>Dikarya</taxon>
        <taxon>Ascomycota</taxon>
        <taxon>Pezizomycotina</taxon>
        <taxon>Dothideomycetes</taxon>
        <taxon>Pleosporomycetidae</taxon>
        <taxon>Pleosporales</taxon>
        <taxon>Lindgomycetaceae</taxon>
        <taxon>Lindgomyces</taxon>
    </lineage>
</organism>
<accession>A0ACB6RGU4</accession>
<evidence type="ECO:0000313" key="1">
    <source>
        <dbReference type="EMBL" id="KAF2477955.1"/>
    </source>
</evidence>
<keyword evidence="2" id="KW-1185">Reference proteome</keyword>
<comment type="caution">
    <text evidence="1">The sequence shown here is derived from an EMBL/GenBank/DDBJ whole genome shotgun (WGS) entry which is preliminary data.</text>
</comment>
<dbReference type="EMBL" id="MU003492">
    <property type="protein sequence ID" value="KAF2477955.1"/>
    <property type="molecule type" value="Genomic_DNA"/>
</dbReference>
<proteinExistence type="predicted"/>
<name>A0ACB6RGU4_9PLEO</name>
<reference evidence="1" key="1">
    <citation type="journal article" date="2020" name="Stud. Mycol.">
        <title>101 Dothideomycetes genomes: a test case for predicting lifestyles and emergence of pathogens.</title>
        <authorList>
            <person name="Haridas S."/>
            <person name="Albert R."/>
            <person name="Binder M."/>
            <person name="Bloem J."/>
            <person name="Labutti K."/>
            <person name="Salamov A."/>
            <person name="Andreopoulos B."/>
            <person name="Baker S."/>
            <person name="Barry K."/>
            <person name="Bills G."/>
            <person name="Bluhm B."/>
            <person name="Cannon C."/>
            <person name="Castanera R."/>
            <person name="Culley D."/>
            <person name="Daum C."/>
            <person name="Ezra D."/>
            <person name="Gonzalez J."/>
            <person name="Henrissat B."/>
            <person name="Kuo A."/>
            <person name="Liang C."/>
            <person name="Lipzen A."/>
            <person name="Lutzoni F."/>
            <person name="Magnuson J."/>
            <person name="Mondo S."/>
            <person name="Nolan M."/>
            <person name="Ohm R."/>
            <person name="Pangilinan J."/>
            <person name="Park H.-J."/>
            <person name="Ramirez L."/>
            <person name="Alfaro M."/>
            <person name="Sun H."/>
            <person name="Tritt A."/>
            <person name="Yoshinaga Y."/>
            <person name="Zwiers L.-H."/>
            <person name="Turgeon B."/>
            <person name="Goodwin S."/>
            <person name="Spatafora J."/>
            <person name="Crous P."/>
            <person name="Grigoriev I."/>
        </authorList>
    </citation>
    <scope>NUCLEOTIDE SEQUENCE</scope>
    <source>
        <strain evidence="1">ATCC 200398</strain>
    </source>
</reference>
<dbReference type="Proteomes" id="UP000799755">
    <property type="component" value="Unassembled WGS sequence"/>
</dbReference>
<sequence>MGGWEKMIANCFNLFPLGLCLQITTPGLSDFTWKFHGDPQHPPGIVVRTLSTEGEQQSNLRILPSTRRDLLIRSKFVKSIAFEKMCNSAEKCPFHVLKCQQDVRKIPSKQDGVYGSEFSNTLVAPVTDVSMCRLALSVNPCNVLEFAGLDTSDHARAGSRIYVT</sequence>